<keyword evidence="11" id="KW-0175">Coiled coil</keyword>
<dbReference type="Pfam" id="PF02050">
    <property type="entry name" value="FliJ"/>
    <property type="match status" value="1"/>
</dbReference>
<evidence type="ECO:0000256" key="8">
    <source>
        <dbReference type="ARBA" id="ARBA00022927"/>
    </source>
</evidence>
<sequence>MKKFKFQLDTVLRYKTQVLDIRLAEHGTALANVRRQEGVLEQAVKHREACEEEYREMKEQGLTIADAMKYETGIEVLERTVQRETEKLRELRKIEEQRRAALVQAKQETQSLEKLREMKRGEYDSMVAKAEEKEIDDLVMARRSASLREAGEPG</sequence>
<dbReference type="RefSeq" id="WP_066539678.1">
    <property type="nucleotide sequence ID" value="NZ_CAJTCQ010000005.1"/>
</dbReference>
<evidence type="ECO:0000313" key="12">
    <source>
        <dbReference type="EMBL" id="ASB41560.1"/>
    </source>
</evidence>
<keyword evidence="6" id="KW-0145">Chemotaxis</keyword>
<keyword evidence="14" id="KW-1185">Reference proteome</keyword>
<dbReference type="GO" id="GO:0006935">
    <property type="term" value="P:chemotaxis"/>
    <property type="evidence" value="ECO:0007669"/>
    <property type="project" value="UniProtKB-KW"/>
</dbReference>
<dbReference type="EMBL" id="CP065321">
    <property type="protein sequence ID" value="QQR30821.1"/>
    <property type="molecule type" value="Genomic_DNA"/>
</dbReference>
<keyword evidence="4" id="KW-0813">Transport</keyword>
<dbReference type="EMBL" id="CP021422">
    <property type="protein sequence ID" value="ASB41560.1"/>
    <property type="molecule type" value="Genomic_DNA"/>
</dbReference>
<dbReference type="InterPro" id="IPR012823">
    <property type="entry name" value="Flagell_FliJ"/>
</dbReference>
<evidence type="ECO:0000256" key="4">
    <source>
        <dbReference type="ARBA" id="ARBA00022448"/>
    </source>
</evidence>
<dbReference type="NCBIfam" id="TIGR02473">
    <property type="entry name" value="flagell_FliJ"/>
    <property type="match status" value="1"/>
</dbReference>
<dbReference type="Proteomes" id="UP000596035">
    <property type="component" value="Chromosome"/>
</dbReference>
<evidence type="ECO:0000256" key="3">
    <source>
        <dbReference type="ARBA" id="ARBA00020392"/>
    </source>
</evidence>
<dbReference type="GO" id="GO:0009288">
    <property type="term" value="C:bacterial-type flagellum"/>
    <property type="evidence" value="ECO:0007669"/>
    <property type="project" value="InterPro"/>
</dbReference>
<gene>
    <name evidence="13" type="primary">fliJ</name>
    <name evidence="12" type="ORF">ADH66_13400</name>
    <name evidence="13" type="ORF">I5Q82_03740</name>
</gene>
<evidence type="ECO:0000256" key="10">
    <source>
        <dbReference type="ARBA" id="ARBA00023225"/>
    </source>
</evidence>
<reference evidence="13 15" key="3">
    <citation type="submission" date="2020-11" db="EMBL/GenBank/DDBJ databases">
        <title>Closed and high quality bacterial genomes of the OMM12 community.</title>
        <authorList>
            <person name="Marbouty M."/>
            <person name="Lamy-Besnier Q."/>
            <person name="Debarbieux L."/>
            <person name="Koszul R."/>
        </authorList>
    </citation>
    <scope>NUCLEOTIDE SEQUENCE [LARGE SCALE GENOMIC DNA]</scope>
    <source>
        <strain evidence="13 15">KB18</strain>
    </source>
</reference>
<keyword evidence="9" id="KW-0472">Membrane</keyword>
<organism evidence="13 15">
    <name type="scientific">Acutalibacter muris</name>
    <dbReference type="NCBI Taxonomy" id="1796620"/>
    <lineage>
        <taxon>Bacteria</taxon>
        <taxon>Bacillati</taxon>
        <taxon>Bacillota</taxon>
        <taxon>Clostridia</taxon>
        <taxon>Eubacteriales</taxon>
        <taxon>Acutalibacteraceae</taxon>
        <taxon>Acutalibacter</taxon>
    </lineage>
</organism>
<keyword evidence="7" id="KW-1005">Bacterial flagellum biogenesis</keyword>
<dbReference type="GO" id="GO:0015031">
    <property type="term" value="P:protein transport"/>
    <property type="evidence" value="ECO:0007669"/>
    <property type="project" value="UniProtKB-KW"/>
</dbReference>
<dbReference type="AlphaFoldDB" id="A0A1Z2XT04"/>
<comment type="subcellular location">
    <subcellularLocation>
        <location evidence="1">Cell membrane</location>
        <topology evidence="1">Peripheral membrane protein</topology>
        <orientation evidence="1">Cytoplasmic side</orientation>
    </subcellularLocation>
</comment>
<evidence type="ECO:0000256" key="5">
    <source>
        <dbReference type="ARBA" id="ARBA00022475"/>
    </source>
</evidence>
<evidence type="ECO:0000256" key="2">
    <source>
        <dbReference type="ARBA" id="ARBA00010004"/>
    </source>
</evidence>
<dbReference type="GO" id="GO:0044781">
    <property type="term" value="P:bacterial-type flagellum organization"/>
    <property type="evidence" value="ECO:0007669"/>
    <property type="project" value="UniProtKB-KW"/>
</dbReference>
<evidence type="ECO:0000256" key="1">
    <source>
        <dbReference type="ARBA" id="ARBA00004413"/>
    </source>
</evidence>
<evidence type="ECO:0000256" key="6">
    <source>
        <dbReference type="ARBA" id="ARBA00022500"/>
    </source>
</evidence>
<reference evidence="12" key="1">
    <citation type="journal article" date="2017" name="Genome Announc.">
        <title>High-Quality Whole-Genome Sequences of the Oligo-Mouse-Microbiota Bacterial Community.</title>
        <authorList>
            <person name="Garzetti D."/>
            <person name="Brugiroux S."/>
            <person name="Bunk B."/>
            <person name="Pukall R."/>
            <person name="McCoy K.D."/>
            <person name="Macpherson A.J."/>
            <person name="Stecher B."/>
        </authorList>
    </citation>
    <scope>NUCLEOTIDE SEQUENCE</scope>
    <source>
        <strain evidence="12">KB18</strain>
    </source>
</reference>
<dbReference type="Gene3D" id="1.10.287.1700">
    <property type="match status" value="1"/>
</dbReference>
<feature type="coiled-coil region" evidence="11">
    <location>
        <begin position="40"/>
        <end position="97"/>
    </location>
</feature>
<keyword evidence="5" id="KW-1003">Cell membrane</keyword>
<dbReference type="KEGG" id="amur:ADH66_13400"/>
<proteinExistence type="inferred from homology"/>
<evidence type="ECO:0000313" key="13">
    <source>
        <dbReference type="EMBL" id="QQR30821.1"/>
    </source>
</evidence>
<keyword evidence="13" id="KW-0969">Cilium</keyword>
<evidence type="ECO:0000256" key="9">
    <source>
        <dbReference type="ARBA" id="ARBA00023136"/>
    </source>
</evidence>
<reference evidence="14" key="2">
    <citation type="submission" date="2017-05" db="EMBL/GenBank/DDBJ databases">
        <title>Improved OligoMM genomes.</title>
        <authorList>
            <person name="Garzetti D."/>
        </authorList>
    </citation>
    <scope>NUCLEOTIDE SEQUENCE [LARGE SCALE GENOMIC DNA]</scope>
    <source>
        <strain evidence="14">KB18</strain>
    </source>
</reference>
<keyword evidence="10" id="KW-1006">Bacterial flagellum protein export</keyword>
<accession>A0A1Z2XT04</accession>
<evidence type="ECO:0000313" key="15">
    <source>
        <dbReference type="Proteomes" id="UP000596035"/>
    </source>
</evidence>
<keyword evidence="8" id="KW-0653">Protein transport</keyword>
<evidence type="ECO:0000256" key="7">
    <source>
        <dbReference type="ARBA" id="ARBA00022795"/>
    </source>
</evidence>
<dbReference type="GO" id="GO:0005886">
    <property type="term" value="C:plasma membrane"/>
    <property type="evidence" value="ECO:0007669"/>
    <property type="project" value="UniProtKB-SubCell"/>
</dbReference>
<name>A0A1Z2XT04_9FIRM</name>
<evidence type="ECO:0000313" key="14">
    <source>
        <dbReference type="Proteomes" id="UP000196710"/>
    </source>
</evidence>
<protein>
    <recommendedName>
        <fullName evidence="3">Flagellar FliJ protein</fullName>
    </recommendedName>
</protein>
<dbReference type="InterPro" id="IPR053716">
    <property type="entry name" value="Flag_assembly_chemotaxis_eff"/>
</dbReference>
<dbReference type="GO" id="GO:0071973">
    <property type="term" value="P:bacterial-type flagellum-dependent cell motility"/>
    <property type="evidence" value="ECO:0007669"/>
    <property type="project" value="InterPro"/>
</dbReference>
<keyword evidence="13" id="KW-0966">Cell projection</keyword>
<dbReference type="Proteomes" id="UP000196710">
    <property type="component" value="Chromosome"/>
</dbReference>
<keyword evidence="13" id="KW-0282">Flagellum</keyword>
<evidence type="ECO:0000256" key="11">
    <source>
        <dbReference type="SAM" id="Coils"/>
    </source>
</evidence>
<comment type="similarity">
    <text evidence="2">Belongs to the FliJ family.</text>
</comment>